<keyword evidence="2" id="KW-0812">Transmembrane</keyword>
<accession>A0A9P4NNA0</accession>
<sequence length="154" mass="16532">MSAPFGGDAGERSMATALPETEYDMTFAERVNESPTTTDTDLTGVIVTYLSEPWVIFINDQTTIYTQPSSTQDIAISTSTPTTKFGDISWSTIYTYSDKPSTTKPPLPKASTSDSSQTESTAPAQKAANIGAVAGPILVVCLCIVGVVWYCRRK</sequence>
<dbReference type="Proteomes" id="UP000800235">
    <property type="component" value="Unassembled WGS sequence"/>
</dbReference>
<evidence type="ECO:0000256" key="2">
    <source>
        <dbReference type="SAM" id="Phobius"/>
    </source>
</evidence>
<comment type="caution">
    <text evidence="3">The sequence shown here is derived from an EMBL/GenBank/DDBJ whole genome shotgun (WGS) entry which is preliminary data.</text>
</comment>
<gene>
    <name evidence="3" type="ORF">EJ08DRAFT_698743</name>
</gene>
<name>A0A9P4NNA0_9PEZI</name>
<evidence type="ECO:0000313" key="3">
    <source>
        <dbReference type="EMBL" id="KAF2428950.1"/>
    </source>
</evidence>
<dbReference type="AlphaFoldDB" id="A0A9P4NNA0"/>
<keyword evidence="2" id="KW-1133">Transmembrane helix</keyword>
<proteinExistence type="predicted"/>
<keyword evidence="2" id="KW-0472">Membrane</keyword>
<evidence type="ECO:0000256" key="1">
    <source>
        <dbReference type="SAM" id="MobiDB-lite"/>
    </source>
</evidence>
<reference evidence="3" key="1">
    <citation type="journal article" date="2020" name="Stud. Mycol.">
        <title>101 Dothideomycetes genomes: a test case for predicting lifestyles and emergence of pathogens.</title>
        <authorList>
            <person name="Haridas S."/>
            <person name="Albert R."/>
            <person name="Binder M."/>
            <person name="Bloem J."/>
            <person name="Labutti K."/>
            <person name="Salamov A."/>
            <person name="Andreopoulos B."/>
            <person name="Baker S."/>
            <person name="Barry K."/>
            <person name="Bills G."/>
            <person name="Bluhm B."/>
            <person name="Cannon C."/>
            <person name="Castanera R."/>
            <person name="Culley D."/>
            <person name="Daum C."/>
            <person name="Ezra D."/>
            <person name="Gonzalez J."/>
            <person name="Henrissat B."/>
            <person name="Kuo A."/>
            <person name="Liang C."/>
            <person name="Lipzen A."/>
            <person name="Lutzoni F."/>
            <person name="Magnuson J."/>
            <person name="Mondo S."/>
            <person name="Nolan M."/>
            <person name="Ohm R."/>
            <person name="Pangilinan J."/>
            <person name="Park H.-J."/>
            <person name="Ramirez L."/>
            <person name="Alfaro M."/>
            <person name="Sun H."/>
            <person name="Tritt A."/>
            <person name="Yoshinaga Y."/>
            <person name="Zwiers L.-H."/>
            <person name="Turgeon B."/>
            <person name="Goodwin S."/>
            <person name="Spatafora J."/>
            <person name="Crous P."/>
            <person name="Grigoriev I."/>
        </authorList>
    </citation>
    <scope>NUCLEOTIDE SEQUENCE</scope>
    <source>
        <strain evidence="3">CBS 130266</strain>
    </source>
</reference>
<feature type="transmembrane region" description="Helical" evidence="2">
    <location>
        <begin position="130"/>
        <end position="151"/>
    </location>
</feature>
<dbReference type="EMBL" id="MU007051">
    <property type="protein sequence ID" value="KAF2428950.1"/>
    <property type="molecule type" value="Genomic_DNA"/>
</dbReference>
<evidence type="ECO:0000313" key="4">
    <source>
        <dbReference type="Proteomes" id="UP000800235"/>
    </source>
</evidence>
<protein>
    <submittedName>
        <fullName evidence="3">Uncharacterized protein</fullName>
    </submittedName>
</protein>
<keyword evidence="4" id="KW-1185">Reference proteome</keyword>
<feature type="region of interest" description="Disordered" evidence="1">
    <location>
        <begin position="99"/>
        <end position="120"/>
    </location>
</feature>
<organism evidence="3 4">
    <name type="scientific">Tothia fuscella</name>
    <dbReference type="NCBI Taxonomy" id="1048955"/>
    <lineage>
        <taxon>Eukaryota</taxon>
        <taxon>Fungi</taxon>
        <taxon>Dikarya</taxon>
        <taxon>Ascomycota</taxon>
        <taxon>Pezizomycotina</taxon>
        <taxon>Dothideomycetes</taxon>
        <taxon>Pleosporomycetidae</taxon>
        <taxon>Venturiales</taxon>
        <taxon>Cylindrosympodiaceae</taxon>
        <taxon>Tothia</taxon>
    </lineage>
</organism>
<feature type="compositionally biased region" description="Polar residues" evidence="1">
    <location>
        <begin position="109"/>
        <end position="120"/>
    </location>
</feature>